<gene>
    <name evidence="5" type="ORF">LCGC14_2370900</name>
</gene>
<dbReference type="Pfam" id="PF25476">
    <property type="entry name" value="Ribosomal_L19e_C"/>
    <property type="match status" value="1"/>
</dbReference>
<evidence type="ECO:0000259" key="4">
    <source>
        <dbReference type="SMART" id="SM01416"/>
    </source>
</evidence>
<comment type="similarity">
    <text evidence="1">Belongs to the eukaryotic ribosomal protein eL19 family.</text>
</comment>
<evidence type="ECO:0000256" key="3">
    <source>
        <dbReference type="ARBA" id="ARBA00023274"/>
    </source>
</evidence>
<dbReference type="GO" id="GO:0005840">
    <property type="term" value="C:ribosome"/>
    <property type="evidence" value="ECO:0007669"/>
    <property type="project" value="UniProtKB-KW"/>
</dbReference>
<dbReference type="GO" id="GO:0003735">
    <property type="term" value="F:structural constituent of ribosome"/>
    <property type="evidence" value="ECO:0007669"/>
    <property type="project" value="InterPro"/>
</dbReference>
<dbReference type="Pfam" id="PF01280">
    <property type="entry name" value="Ribosomal_L19e"/>
    <property type="match status" value="1"/>
</dbReference>
<dbReference type="EMBL" id="LAZR01034947">
    <property type="protein sequence ID" value="KKL28863.1"/>
    <property type="molecule type" value="Genomic_DNA"/>
</dbReference>
<dbReference type="InterPro" id="IPR057259">
    <property type="entry name" value="Ribosomal_L19e"/>
</dbReference>
<name>A0A0F9EYI2_9ZZZZ</name>
<evidence type="ECO:0000256" key="1">
    <source>
        <dbReference type="ARBA" id="ARBA00011082"/>
    </source>
</evidence>
<proteinExistence type="inferred from homology"/>
<evidence type="ECO:0000256" key="2">
    <source>
        <dbReference type="ARBA" id="ARBA00022980"/>
    </source>
</evidence>
<reference evidence="5" key="1">
    <citation type="journal article" date="2015" name="Nature">
        <title>Complex archaea that bridge the gap between prokaryotes and eukaryotes.</title>
        <authorList>
            <person name="Spang A."/>
            <person name="Saw J.H."/>
            <person name="Jorgensen S.L."/>
            <person name="Zaremba-Niedzwiedzka K."/>
            <person name="Martijn J."/>
            <person name="Lind A.E."/>
            <person name="van Eijk R."/>
            <person name="Schleper C."/>
            <person name="Guy L."/>
            <person name="Ettema T.J."/>
        </authorList>
    </citation>
    <scope>NUCLEOTIDE SEQUENCE</scope>
</reference>
<dbReference type="InterPro" id="IPR035970">
    <property type="entry name" value="60S_ribosomal_eL19_sf"/>
</dbReference>
<dbReference type="InterPro" id="IPR057260">
    <property type="entry name" value="Ribosomal_L19e_C"/>
</dbReference>
<dbReference type="Gene3D" id="1.10.1650.10">
    <property type="match status" value="1"/>
</dbReference>
<dbReference type="GO" id="GO:1990904">
    <property type="term" value="C:ribonucleoprotein complex"/>
    <property type="evidence" value="ECO:0007669"/>
    <property type="project" value="UniProtKB-KW"/>
</dbReference>
<dbReference type="InterPro" id="IPR015972">
    <property type="entry name" value="Ribosomal_eL19_dom1"/>
</dbReference>
<evidence type="ECO:0000313" key="5">
    <source>
        <dbReference type="EMBL" id="KKL28863.1"/>
    </source>
</evidence>
<dbReference type="InterPro" id="IPR015974">
    <property type="entry name" value="Ribosomal_eL19_dom3"/>
</dbReference>
<dbReference type="InterPro" id="IPR000196">
    <property type="entry name" value="Ribosomal_eL19_dom"/>
</dbReference>
<dbReference type="GO" id="GO:0006412">
    <property type="term" value="P:translation"/>
    <property type="evidence" value="ECO:0007669"/>
    <property type="project" value="InterPro"/>
</dbReference>
<accession>A0A0F9EYI2</accession>
<keyword evidence="3" id="KW-0687">Ribonucleoprotein</keyword>
<organism evidence="5">
    <name type="scientific">marine sediment metagenome</name>
    <dbReference type="NCBI Taxonomy" id="412755"/>
    <lineage>
        <taxon>unclassified sequences</taxon>
        <taxon>metagenomes</taxon>
        <taxon>ecological metagenomes</taxon>
    </lineage>
</organism>
<protein>
    <recommendedName>
        <fullName evidence="4">Large ribosomal subunit protein eL19 domain-containing protein</fullName>
    </recommendedName>
</protein>
<keyword evidence="2" id="KW-0689">Ribosomal protein</keyword>
<comment type="caution">
    <text evidence="5">The sequence shown here is derived from an EMBL/GenBank/DDBJ whole genome shotgun (WGS) entry which is preliminary data.</text>
</comment>
<dbReference type="SUPFAM" id="SSF48140">
    <property type="entry name" value="Ribosomal protein L19 (L19e)"/>
    <property type="match status" value="1"/>
</dbReference>
<dbReference type="AlphaFoldDB" id="A0A0F9EYI2"/>
<dbReference type="SMART" id="SM01416">
    <property type="entry name" value="Ribosomal_L19e"/>
    <property type="match status" value="1"/>
</dbReference>
<feature type="domain" description="Large ribosomal subunit protein eL19" evidence="4">
    <location>
        <begin position="2"/>
        <end position="134"/>
    </location>
</feature>
<sequence length="135" mass="16331">MNLGKKKRLASRTLAVGKERIVFLASRLKEIKEAITKQDIRDLKKEGAIIVKEIRGRRKRKKLSKRRGFGKIKKKVNKRKEKYVIMTRKLRKYITEMKKKGKISREEFYDVRKKIRNKVFRSKNHLKEYLESRKK</sequence>
<dbReference type="Gene3D" id="1.10.1200.60">
    <property type="match status" value="1"/>
</dbReference>